<dbReference type="Pfam" id="PF00096">
    <property type="entry name" value="zf-C2H2"/>
    <property type="match status" value="1"/>
</dbReference>
<dbReference type="GO" id="GO:0000981">
    <property type="term" value="F:DNA-binding transcription factor activity, RNA polymerase II-specific"/>
    <property type="evidence" value="ECO:0007669"/>
    <property type="project" value="TreeGrafter"/>
</dbReference>
<keyword evidence="5 11" id="KW-0863">Zinc-finger</keyword>
<evidence type="ECO:0000256" key="10">
    <source>
        <dbReference type="ARBA" id="ARBA00023242"/>
    </source>
</evidence>
<evidence type="ECO:0000313" key="13">
    <source>
        <dbReference type="Ensembl" id="ENSSPAP00000001995.1"/>
    </source>
</evidence>
<keyword evidence="7" id="KW-0805">Transcription regulation</keyword>
<dbReference type="GO" id="GO:0045596">
    <property type="term" value="P:negative regulation of cell differentiation"/>
    <property type="evidence" value="ECO:0007669"/>
    <property type="project" value="UniProtKB-ARBA"/>
</dbReference>
<dbReference type="GO" id="GO:0008270">
    <property type="term" value="F:zinc ion binding"/>
    <property type="evidence" value="ECO:0007669"/>
    <property type="project" value="UniProtKB-KW"/>
</dbReference>
<comment type="function">
    <text evidence="1">May be involved in transcriptional regulation.</text>
</comment>
<keyword evidence="3" id="KW-0479">Metal-binding</keyword>
<dbReference type="SUPFAM" id="SSF57667">
    <property type="entry name" value="beta-beta-alpha zinc fingers"/>
    <property type="match status" value="2"/>
</dbReference>
<evidence type="ECO:0000256" key="7">
    <source>
        <dbReference type="ARBA" id="ARBA00023015"/>
    </source>
</evidence>
<dbReference type="AlphaFoldDB" id="A0A3B4Z066"/>
<dbReference type="FunFam" id="3.30.160.60:FF:001498">
    <property type="entry name" value="Zinc finger protein 404"/>
    <property type="match status" value="1"/>
</dbReference>
<dbReference type="FunFam" id="3.30.160.60:FF:000097">
    <property type="entry name" value="Zinc finger protein"/>
    <property type="match status" value="1"/>
</dbReference>
<dbReference type="Ensembl" id="ENSSPAT00000002028.1">
    <property type="protein sequence ID" value="ENSSPAP00000001995.1"/>
    <property type="gene ID" value="ENSSPAG00000001478.1"/>
</dbReference>
<evidence type="ECO:0000256" key="9">
    <source>
        <dbReference type="ARBA" id="ARBA00023163"/>
    </source>
</evidence>
<evidence type="ECO:0000256" key="2">
    <source>
        <dbReference type="ARBA" id="ARBA00004123"/>
    </source>
</evidence>
<dbReference type="PROSITE" id="PS00028">
    <property type="entry name" value="ZINC_FINGER_C2H2_1"/>
    <property type="match status" value="3"/>
</dbReference>
<proteinExistence type="predicted"/>
<dbReference type="GeneTree" id="ENSGT01150000286952"/>
<comment type="subcellular location">
    <subcellularLocation>
        <location evidence="2">Nucleus</location>
    </subcellularLocation>
</comment>
<protein>
    <submittedName>
        <fullName evidence="13">Zinc finger protein 37-like</fullName>
    </submittedName>
</protein>
<evidence type="ECO:0000256" key="3">
    <source>
        <dbReference type="ARBA" id="ARBA00022723"/>
    </source>
</evidence>
<evidence type="ECO:0000256" key="8">
    <source>
        <dbReference type="ARBA" id="ARBA00023125"/>
    </source>
</evidence>
<evidence type="ECO:0000256" key="6">
    <source>
        <dbReference type="ARBA" id="ARBA00022833"/>
    </source>
</evidence>
<dbReference type="InterPro" id="IPR036236">
    <property type="entry name" value="Znf_C2H2_sf"/>
</dbReference>
<evidence type="ECO:0000256" key="11">
    <source>
        <dbReference type="PROSITE-ProRule" id="PRU00042"/>
    </source>
</evidence>
<evidence type="ECO:0000256" key="1">
    <source>
        <dbReference type="ARBA" id="ARBA00003767"/>
    </source>
</evidence>
<dbReference type="SMART" id="SM00355">
    <property type="entry name" value="ZnF_C2H2"/>
    <property type="match status" value="3"/>
</dbReference>
<dbReference type="PROSITE" id="PS50157">
    <property type="entry name" value="ZINC_FINGER_C2H2_2"/>
    <property type="match status" value="3"/>
</dbReference>
<keyword evidence="6" id="KW-0862">Zinc</keyword>
<dbReference type="InterPro" id="IPR050717">
    <property type="entry name" value="C2H2-ZF_Transcription_Reg"/>
</dbReference>
<dbReference type="InterPro" id="IPR013087">
    <property type="entry name" value="Znf_C2H2_type"/>
</dbReference>
<dbReference type="PANTHER" id="PTHR14196:SF12">
    <property type="entry name" value="ZINC FINGER PROTEIN 208-LIKE"/>
    <property type="match status" value="1"/>
</dbReference>
<keyword evidence="8" id="KW-0238">DNA-binding</keyword>
<dbReference type="Gene3D" id="3.30.160.60">
    <property type="entry name" value="Classic Zinc Finger"/>
    <property type="match status" value="3"/>
</dbReference>
<evidence type="ECO:0000259" key="12">
    <source>
        <dbReference type="PROSITE" id="PS50157"/>
    </source>
</evidence>
<feature type="domain" description="C2H2-type" evidence="12">
    <location>
        <begin position="7"/>
        <end position="34"/>
    </location>
</feature>
<name>A0A3B4Z066_9TELE</name>
<keyword evidence="4" id="KW-0677">Repeat</keyword>
<dbReference type="FunFam" id="3.30.160.60:FF:000912">
    <property type="entry name" value="Zinc finger protein 660"/>
    <property type="match status" value="1"/>
</dbReference>
<evidence type="ECO:0000256" key="4">
    <source>
        <dbReference type="ARBA" id="ARBA00022737"/>
    </source>
</evidence>
<organism evidence="13">
    <name type="scientific">Stegastes partitus</name>
    <name type="common">bicolor damselfish</name>
    <dbReference type="NCBI Taxonomy" id="144197"/>
    <lineage>
        <taxon>Eukaryota</taxon>
        <taxon>Metazoa</taxon>
        <taxon>Chordata</taxon>
        <taxon>Craniata</taxon>
        <taxon>Vertebrata</taxon>
        <taxon>Euteleostomi</taxon>
        <taxon>Actinopterygii</taxon>
        <taxon>Neopterygii</taxon>
        <taxon>Teleostei</taxon>
        <taxon>Neoteleostei</taxon>
        <taxon>Acanthomorphata</taxon>
        <taxon>Ovalentaria</taxon>
        <taxon>Pomacentridae</taxon>
        <taxon>Stegastes</taxon>
    </lineage>
</organism>
<feature type="domain" description="C2H2-type" evidence="12">
    <location>
        <begin position="35"/>
        <end position="62"/>
    </location>
</feature>
<accession>A0A3B4Z066</accession>
<dbReference type="Pfam" id="PF13465">
    <property type="entry name" value="zf-H2C2_2"/>
    <property type="match status" value="1"/>
</dbReference>
<dbReference type="GO" id="GO:0000977">
    <property type="term" value="F:RNA polymerase II transcription regulatory region sequence-specific DNA binding"/>
    <property type="evidence" value="ECO:0007669"/>
    <property type="project" value="TreeGrafter"/>
</dbReference>
<keyword evidence="9" id="KW-0804">Transcription</keyword>
<dbReference type="GO" id="GO:0005634">
    <property type="term" value="C:nucleus"/>
    <property type="evidence" value="ECO:0007669"/>
    <property type="project" value="UniProtKB-SubCell"/>
</dbReference>
<reference evidence="13" key="1">
    <citation type="submission" date="2023-09" db="UniProtKB">
        <authorList>
            <consortium name="Ensembl"/>
        </authorList>
    </citation>
    <scope>IDENTIFICATION</scope>
</reference>
<sequence length="137" mass="16123">MGRKPLHSCKTCGKTFTQRGHLLCHIRIHTGEKPYSCETCGKKFIQCNHLLRHMRTHTGEKPFSCKTCGKSFNQTEILNVHMKTHTYQKPCICSICGKEFKFHVDDMGHKKHKRYIIIKLLRRDTNKHKLLLYTLKK</sequence>
<keyword evidence="10" id="KW-0539">Nucleus</keyword>
<dbReference type="PANTHER" id="PTHR14196">
    <property type="entry name" value="ODD-SKIPPED - RELATED"/>
    <property type="match status" value="1"/>
</dbReference>
<evidence type="ECO:0000256" key="5">
    <source>
        <dbReference type="ARBA" id="ARBA00022771"/>
    </source>
</evidence>
<feature type="domain" description="C2H2-type" evidence="12">
    <location>
        <begin position="63"/>
        <end position="90"/>
    </location>
</feature>